<organism evidence="1">
    <name type="scientific">Anguilla anguilla</name>
    <name type="common">European freshwater eel</name>
    <name type="synonym">Muraena anguilla</name>
    <dbReference type="NCBI Taxonomy" id="7936"/>
    <lineage>
        <taxon>Eukaryota</taxon>
        <taxon>Metazoa</taxon>
        <taxon>Chordata</taxon>
        <taxon>Craniata</taxon>
        <taxon>Vertebrata</taxon>
        <taxon>Euteleostomi</taxon>
        <taxon>Actinopterygii</taxon>
        <taxon>Neopterygii</taxon>
        <taxon>Teleostei</taxon>
        <taxon>Anguilliformes</taxon>
        <taxon>Anguillidae</taxon>
        <taxon>Anguilla</taxon>
    </lineage>
</organism>
<reference evidence="1" key="2">
    <citation type="journal article" date="2015" name="Fish Shellfish Immunol.">
        <title>Early steps in the European eel (Anguilla anguilla)-Vibrio vulnificus interaction in the gills: Role of the RtxA13 toxin.</title>
        <authorList>
            <person name="Callol A."/>
            <person name="Pajuelo D."/>
            <person name="Ebbesson L."/>
            <person name="Teles M."/>
            <person name="MacKenzie S."/>
            <person name="Amaro C."/>
        </authorList>
    </citation>
    <scope>NUCLEOTIDE SEQUENCE</scope>
</reference>
<evidence type="ECO:0000313" key="1">
    <source>
        <dbReference type="EMBL" id="JAH15152.1"/>
    </source>
</evidence>
<name>A0A0E9QF56_ANGAN</name>
<reference evidence="1" key="1">
    <citation type="submission" date="2014-11" db="EMBL/GenBank/DDBJ databases">
        <authorList>
            <person name="Amaro Gonzalez C."/>
        </authorList>
    </citation>
    <scope>NUCLEOTIDE SEQUENCE</scope>
</reference>
<dbReference type="AlphaFoldDB" id="A0A0E9QF56"/>
<dbReference type="EMBL" id="GBXM01093425">
    <property type="protein sequence ID" value="JAH15152.1"/>
    <property type="molecule type" value="Transcribed_RNA"/>
</dbReference>
<sequence length="60" mass="6807">MKEHIKRSGRELALIGEEEYLSLETAGGPWVPGEHFRSPPFLLTFAKKPYKPINSPLKTL</sequence>
<proteinExistence type="predicted"/>
<accession>A0A0E9QF56</accession>
<protein>
    <submittedName>
        <fullName evidence="1">Uncharacterized protein</fullName>
    </submittedName>
</protein>